<dbReference type="Pfam" id="PF18480">
    <property type="entry name" value="DUF5615"/>
    <property type="match status" value="1"/>
</dbReference>
<dbReference type="RefSeq" id="WP_100712514.1">
    <property type="nucleotide sequence ID" value="NZ_NPDY01000001.1"/>
</dbReference>
<comment type="caution">
    <text evidence="3">The sequence shown here is derived from an EMBL/GenBank/DDBJ whole genome shotgun (WGS) entry which is preliminary data.</text>
</comment>
<dbReference type="Proteomes" id="UP000231990">
    <property type="component" value="Unassembled WGS sequence"/>
</dbReference>
<accession>A0A2M9ZSL2</accession>
<feature type="domain" description="DUF5615" evidence="1">
    <location>
        <begin position="1"/>
        <end position="106"/>
    </location>
</feature>
<sequence>MKFLIDAQLPYSLINIFNEKNFEVLHTEHLPFGNKTSDSDIISYCDSNDLVLVTKDSDFLDSYLIKKKPRKLLIVTTGNIKNKELFSLFNQFLSKIVEEFQDSGWLELSNEGLVVHQD</sequence>
<evidence type="ECO:0000313" key="5">
    <source>
        <dbReference type="Proteomes" id="UP000231990"/>
    </source>
</evidence>
<keyword evidence="4" id="KW-1185">Reference proteome</keyword>
<protein>
    <submittedName>
        <fullName evidence="3">Toxin PIN</fullName>
    </submittedName>
</protein>
<evidence type="ECO:0000313" key="2">
    <source>
        <dbReference type="EMBL" id="PJZ71530.1"/>
    </source>
</evidence>
<gene>
    <name evidence="2" type="ORF">CH360_03325</name>
    <name evidence="3" type="ORF">CH373_03330</name>
</gene>
<reference evidence="4 5" key="1">
    <citation type="submission" date="2017-07" db="EMBL/GenBank/DDBJ databases">
        <title>Leptospira spp. isolated from tropical soils.</title>
        <authorList>
            <person name="Thibeaux R."/>
            <person name="Iraola G."/>
            <person name="Ferres I."/>
            <person name="Bierque E."/>
            <person name="Girault D."/>
            <person name="Soupe-Gilbert M.-E."/>
            <person name="Picardeau M."/>
            <person name="Goarant C."/>
        </authorList>
    </citation>
    <scope>NUCLEOTIDE SEQUENCE [LARGE SCALE GENOMIC DNA]</scope>
    <source>
        <strain evidence="3 5">FH1-B-B1</strain>
        <strain evidence="2 4">FH1-B-C1</strain>
    </source>
</reference>
<dbReference type="OrthoDB" id="334367at2"/>
<evidence type="ECO:0000313" key="4">
    <source>
        <dbReference type="Proteomes" id="UP000231962"/>
    </source>
</evidence>
<organism evidence="3 5">
    <name type="scientific">Leptospira perolatii</name>
    <dbReference type="NCBI Taxonomy" id="2023191"/>
    <lineage>
        <taxon>Bacteria</taxon>
        <taxon>Pseudomonadati</taxon>
        <taxon>Spirochaetota</taxon>
        <taxon>Spirochaetia</taxon>
        <taxon>Leptospirales</taxon>
        <taxon>Leptospiraceae</taxon>
        <taxon>Leptospira</taxon>
    </lineage>
</organism>
<dbReference type="InterPro" id="IPR041049">
    <property type="entry name" value="DUF5615"/>
</dbReference>
<proteinExistence type="predicted"/>
<dbReference type="AlphaFoldDB" id="A0A2M9ZSL2"/>
<evidence type="ECO:0000259" key="1">
    <source>
        <dbReference type="Pfam" id="PF18480"/>
    </source>
</evidence>
<dbReference type="Proteomes" id="UP000231962">
    <property type="component" value="Unassembled WGS sequence"/>
</dbReference>
<dbReference type="EMBL" id="NPDY01000001">
    <property type="protein sequence ID" value="PJZ71530.1"/>
    <property type="molecule type" value="Genomic_DNA"/>
</dbReference>
<evidence type="ECO:0000313" key="3">
    <source>
        <dbReference type="EMBL" id="PJZ75062.1"/>
    </source>
</evidence>
<dbReference type="EMBL" id="NPDZ01000001">
    <property type="protein sequence ID" value="PJZ75062.1"/>
    <property type="molecule type" value="Genomic_DNA"/>
</dbReference>
<name>A0A2M9ZSL2_9LEPT</name>